<feature type="compositionally biased region" description="Basic residues" evidence="1">
    <location>
        <begin position="174"/>
        <end position="195"/>
    </location>
</feature>
<feature type="compositionally biased region" description="Basic and acidic residues" evidence="1">
    <location>
        <begin position="404"/>
        <end position="420"/>
    </location>
</feature>
<feature type="non-terminal residue" evidence="2">
    <location>
        <position position="441"/>
    </location>
</feature>
<feature type="non-terminal residue" evidence="2">
    <location>
        <position position="1"/>
    </location>
</feature>
<feature type="compositionally biased region" description="Basic residues" evidence="1">
    <location>
        <begin position="105"/>
        <end position="114"/>
    </location>
</feature>
<feature type="compositionally biased region" description="Basic and acidic residues" evidence="1">
    <location>
        <begin position="284"/>
        <end position="294"/>
    </location>
</feature>
<organism evidence="2">
    <name type="scientific">uncultured Solirubrobacteraceae bacterium</name>
    <dbReference type="NCBI Taxonomy" id="1162706"/>
    <lineage>
        <taxon>Bacteria</taxon>
        <taxon>Bacillati</taxon>
        <taxon>Actinomycetota</taxon>
        <taxon>Thermoleophilia</taxon>
        <taxon>Solirubrobacterales</taxon>
        <taxon>Solirubrobacteraceae</taxon>
        <taxon>environmental samples</taxon>
    </lineage>
</organism>
<feature type="compositionally biased region" description="Basic residues" evidence="1">
    <location>
        <begin position="76"/>
        <end position="95"/>
    </location>
</feature>
<feature type="compositionally biased region" description="Basic residues" evidence="1">
    <location>
        <begin position="132"/>
        <end position="142"/>
    </location>
</feature>
<protein>
    <submittedName>
        <fullName evidence="2">Hemolysins and related proteins containing CBS domains</fullName>
    </submittedName>
</protein>
<feature type="compositionally biased region" description="Basic and acidic residues" evidence="1">
    <location>
        <begin position="161"/>
        <end position="173"/>
    </location>
</feature>
<feature type="compositionally biased region" description="Basic and acidic residues" evidence="1">
    <location>
        <begin position="115"/>
        <end position="131"/>
    </location>
</feature>
<feature type="compositionally biased region" description="Basic and acidic residues" evidence="1">
    <location>
        <begin position="360"/>
        <end position="377"/>
    </location>
</feature>
<feature type="compositionally biased region" description="Basic residues" evidence="1">
    <location>
        <begin position="18"/>
        <end position="27"/>
    </location>
</feature>
<feature type="compositionally biased region" description="Basic residues" evidence="1">
    <location>
        <begin position="381"/>
        <end position="391"/>
    </location>
</feature>
<proteinExistence type="predicted"/>
<feature type="compositionally biased region" description="Basic residues" evidence="1">
    <location>
        <begin position="425"/>
        <end position="441"/>
    </location>
</feature>
<reference evidence="2" key="1">
    <citation type="submission" date="2020-02" db="EMBL/GenBank/DDBJ databases">
        <authorList>
            <person name="Meier V. D."/>
        </authorList>
    </citation>
    <scope>NUCLEOTIDE SEQUENCE</scope>
    <source>
        <strain evidence="2">AVDCRST_MAG13</strain>
    </source>
</reference>
<sequence>DRAPAGRGAGARPDQRVLRRGRVRARARPPLAAGGARGGGLAARQARAHPPGRPQPVPVGLPVRHHARVAGDRLPRRAGHRRPRRAHLRRGPRVARRGDRDRLRDRHRGAHHDRRAGPEDLLDREGRADGHARRRAAARLHRRDAPVHLRAQRGLQHAAARRADRPRRGDGGGRHPRGAARPHRPGPRGRPARPGRVRDARGRLPPPRAGGAQHHDADPRRGHRGHERGRGDRAAPLHLLGPHPAARHGGQLPGPRARHRPQQLPRAGAHDGRARGVHRAARQGRADRPGDQAARRPARRAAALAHLHGGRRRRVRARGRHRHGGGHRRGGRGGDRRRDGPHGRGDPQAGQRRLVRPRPRRGDRPQRPRPRAADGHGRLQLGRRLRVRRARPAAPPGGHRPHGRLRDPRRVRPGEPDRGGAHPRAAARGRRAGRGRRRRRL</sequence>
<name>A0A6J4SAJ8_9ACTN</name>
<accession>A0A6J4SAJ8</accession>
<feature type="compositionally biased region" description="Basic and acidic residues" evidence="1">
    <location>
        <begin position="332"/>
        <end position="345"/>
    </location>
</feature>
<dbReference type="EMBL" id="CADCVO010000298">
    <property type="protein sequence ID" value="CAA9494020.1"/>
    <property type="molecule type" value="Genomic_DNA"/>
</dbReference>
<gene>
    <name evidence="2" type="ORF">AVDCRST_MAG13-1902</name>
</gene>
<evidence type="ECO:0000256" key="1">
    <source>
        <dbReference type="SAM" id="MobiDB-lite"/>
    </source>
</evidence>
<evidence type="ECO:0000313" key="2">
    <source>
        <dbReference type="EMBL" id="CAA9494020.1"/>
    </source>
</evidence>
<feature type="region of interest" description="Disordered" evidence="1">
    <location>
        <begin position="1"/>
        <end position="441"/>
    </location>
</feature>
<dbReference type="AlphaFoldDB" id="A0A6J4SAJ8"/>
<feature type="compositionally biased region" description="Basic residues" evidence="1">
    <location>
        <begin position="308"/>
        <end position="331"/>
    </location>
</feature>